<dbReference type="RefSeq" id="WP_093936736.1">
    <property type="nucleotide sequence ID" value="NZ_NMQT01000098.1"/>
</dbReference>
<reference evidence="4 5" key="1">
    <citation type="submission" date="2017-07" db="EMBL/GenBank/DDBJ databases">
        <title>Amycolatopsis thailandensis Genome sequencing and assembly.</title>
        <authorList>
            <person name="Kaur N."/>
            <person name="Mayilraj S."/>
        </authorList>
    </citation>
    <scope>NUCLEOTIDE SEQUENCE [LARGE SCALE GENOMIC DNA]</scope>
    <source>
        <strain evidence="4 5">JCM 16380</strain>
    </source>
</reference>
<keyword evidence="5" id="KW-1185">Reference proteome</keyword>
<dbReference type="SUPFAM" id="SSF53850">
    <property type="entry name" value="Periplasmic binding protein-like II"/>
    <property type="match status" value="1"/>
</dbReference>
<evidence type="ECO:0000256" key="1">
    <source>
        <dbReference type="ARBA" id="ARBA00022729"/>
    </source>
</evidence>
<dbReference type="OrthoDB" id="4633994at2"/>
<dbReference type="PANTHER" id="PTHR35936">
    <property type="entry name" value="MEMBRANE-BOUND LYTIC MUREIN TRANSGLYCOSYLASE F"/>
    <property type="match status" value="1"/>
</dbReference>
<evidence type="ECO:0000313" key="5">
    <source>
        <dbReference type="Proteomes" id="UP000215223"/>
    </source>
</evidence>
<dbReference type="SMART" id="SM00062">
    <property type="entry name" value="PBPb"/>
    <property type="match status" value="1"/>
</dbReference>
<evidence type="ECO:0000313" key="4">
    <source>
        <dbReference type="EMBL" id="OXM50727.1"/>
    </source>
</evidence>
<gene>
    <name evidence="4" type="ORF">CFP71_26895</name>
</gene>
<proteinExistence type="predicted"/>
<dbReference type="AlphaFoldDB" id="A0A229RVM2"/>
<evidence type="ECO:0000256" key="2">
    <source>
        <dbReference type="SAM" id="SignalP"/>
    </source>
</evidence>
<comment type="caution">
    <text evidence="4">The sequence shown here is derived from an EMBL/GenBank/DDBJ whole genome shotgun (WGS) entry which is preliminary data.</text>
</comment>
<accession>A0A229RVM2</accession>
<dbReference type="Gene3D" id="3.40.190.10">
    <property type="entry name" value="Periplasmic binding protein-like II"/>
    <property type="match status" value="2"/>
</dbReference>
<feature type="chain" id="PRO_5039010279" evidence="2">
    <location>
        <begin position="18"/>
        <end position="315"/>
    </location>
</feature>
<dbReference type="Proteomes" id="UP000215223">
    <property type="component" value="Unassembled WGS sequence"/>
</dbReference>
<keyword evidence="1 2" id="KW-0732">Signal</keyword>
<evidence type="ECO:0000259" key="3">
    <source>
        <dbReference type="SMART" id="SM00062"/>
    </source>
</evidence>
<dbReference type="Pfam" id="PF00497">
    <property type="entry name" value="SBP_bac_3"/>
    <property type="match status" value="1"/>
</dbReference>
<name>A0A229RVM2_9PSEU</name>
<organism evidence="4 5">
    <name type="scientific">Amycolatopsis thailandensis</name>
    <dbReference type="NCBI Taxonomy" id="589330"/>
    <lineage>
        <taxon>Bacteria</taxon>
        <taxon>Bacillati</taxon>
        <taxon>Actinomycetota</taxon>
        <taxon>Actinomycetes</taxon>
        <taxon>Pseudonocardiales</taxon>
        <taxon>Pseudonocardiaceae</taxon>
        <taxon>Amycolatopsis</taxon>
    </lineage>
</organism>
<dbReference type="EMBL" id="NMQT01000098">
    <property type="protein sequence ID" value="OXM50727.1"/>
    <property type="molecule type" value="Genomic_DNA"/>
</dbReference>
<sequence>MKKLLYPILLLSTVALAACGTTEAAAPAAPQPGTSGINITAQQNRVRAQKVDAVANLVPKAVRDTGKLTVGTTGNGTPPLSFRADDDKTVIGVETDIAQLVADVLGLELDLQATSWENLFLSVETGQYAAGFSNITVTEERKDKYDFATYRKDTIAFEVKKNRDVTVKEPKDIAGLKVGVGSGTNQEQILVRWDEQNKAAGLKPVEFQYFQNTTDYYLALQSGRIDAYAGPNPTAAYHVAVDGQTKIVGTVSGGGQIPADIAAMTKKGNGLAEPLRQAVQSVLANGQYAEVLKRWHLGNEAVEASRINPPGLPRK</sequence>
<dbReference type="PROSITE" id="PS51257">
    <property type="entry name" value="PROKAR_LIPOPROTEIN"/>
    <property type="match status" value="1"/>
</dbReference>
<dbReference type="InterPro" id="IPR001638">
    <property type="entry name" value="Solute-binding_3/MltF_N"/>
</dbReference>
<dbReference type="PANTHER" id="PTHR35936:SF17">
    <property type="entry name" value="ARGININE-BINDING EXTRACELLULAR PROTEIN ARTP"/>
    <property type="match status" value="1"/>
</dbReference>
<feature type="domain" description="Solute-binding protein family 3/N-terminal" evidence="3">
    <location>
        <begin position="67"/>
        <end position="299"/>
    </location>
</feature>
<feature type="signal peptide" evidence="2">
    <location>
        <begin position="1"/>
        <end position="17"/>
    </location>
</feature>
<protein>
    <submittedName>
        <fullName evidence="4">ABC transporter substrate-binding protein</fullName>
    </submittedName>
</protein>
<dbReference type="CDD" id="cd01004">
    <property type="entry name" value="PBP2_MidA_like"/>
    <property type="match status" value="1"/>
</dbReference>